<feature type="transmembrane region" description="Helical" evidence="7">
    <location>
        <begin position="220"/>
        <end position="244"/>
    </location>
</feature>
<dbReference type="Pfam" id="PF07690">
    <property type="entry name" value="MFS_1"/>
    <property type="match status" value="1"/>
</dbReference>
<dbReference type="PRINTS" id="PR01035">
    <property type="entry name" value="TCRTETA"/>
</dbReference>
<feature type="transmembrane region" description="Helical" evidence="7">
    <location>
        <begin position="256"/>
        <end position="277"/>
    </location>
</feature>
<feature type="transmembrane region" description="Helical" evidence="7">
    <location>
        <begin position="16"/>
        <end position="41"/>
    </location>
</feature>
<dbReference type="InterPro" id="IPR011701">
    <property type="entry name" value="MFS"/>
</dbReference>
<dbReference type="InterPro" id="IPR036259">
    <property type="entry name" value="MFS_trans_sf"/>
</dbReference>
<comment type="subcellular location">
    <subcellularLocation>
        <location evidence="1">Cell membrane</location>
        <topology evidence="1">Multi-pass membrane protein</topology>
    </subcellularLocation>
</comment>
<feature type="transmembrane region" description="Helical" evidence="7">
    <location>
        <begin position="374"/>
        <end position="391"/>
    </location>
</feature>
<feature type="transmembrane region" description="Helical" evidence="7">
    <location>
        <begin position="146"/>
        <end position="163"/>
    </location>
</feature>
<protein>
    <submittedName>
        <fullName evidence="9">MFS transporter</fullName>
    </submittedName>
</protein>
<accession>A0ABZ2LRG6</accession>
<keyword evidence="3" id="KW-1003">Cell membrane</keyword>
<dbReference type="SUPFAM" id="SSF103473">
    <property type="entry name" value="MFS general substrate transporter"/>
    <property type="match status" value="1"/>
</dbReference>
<feature type="transmembrane region" description="Helical" evidence="7">
    <location>
        <begin position="53"/>
        <end position="73"/>
    </location>
</feature>
<keyword evidence="2" id="KW-0813">Transport</keyword>
<dbReference type="Proteomes" id="UP001370348">
    <property type="component" value="Chromosome"/>
</dbReference>
<keyword evidence="10" id="KW-1185">Reference proteome</keyword>
<dbReference type="Gene3D" id="1.20.1250.20">
    <property type="entry name" value="MFS general substrate transporter like domains"/>
    <property type="match status" value="2"/>
</dbReference>
<dbReference type="InterPro" id="IPR050171">
    <property type="entry name" value="MFS_Transporters"/>
</dbReference>
<dbReference type="PANTHER" id="PTHR23517:SF2">
    <property type="entry name" value="MULTIDRUG RESISTANCE PROTEIN MDTH"/>
    <property type="match status" value="1"/>
</dbReference>
<keyword evidence="5 7" id="KW-1133">Transmembrane helix</keyword>
<reference evidence="9 10" key="1">
    <citation type="submission" date="2021-12" db="EMBL/GenBank/DDBJ databases">
        <title>Discovery of the Pendulisporaceae a myxobacterial family with distinct sporulation behavior and unique specialized metabolism.</title>
        <authorList>
            <person name="Garcia R."/>
            <person name="Popoff A."/>
            <person name="Bader C.D."/>
            <person name="Loehr J."/>
            <person name="Walesch S."/>
            <person name="Walt C."/>
            <person name="Boldt J."/>
            <person name="Bunk B."/>
            <person name="Haeckl F.J.F.P.J."/>
            <person name="Gunesch A.P."/>
            <person name="Birkelbach J."/>
            <person name="Nuebel U."/>
            <person name="Pietschmann T."/>
            <person name="Bach T."/>
            <person name="Mueller R."/>
        </authorList>
    </citation>
    <scope>NUCLEOTIDE SEQUENCE [LARGE SCALE GENOMIC DNA]</scope>
    <source>
        <strain evidence="9 10">MSr11954</strain>
    </source>
</reference>
<evidence type="ECO:0000256" key="7">
    <source>
        <dbReference type="SAM" id="Phobius"/>
    </source>
</evidence>
<proteinExistence type="predicted"/>
<dbReference type="PANTHER" id="PTHR23517">
    <property type="entry name" value="RESISTANCE PROTEIN MDTM, PUTATIVE-RELATED-RELATED"/>
    <property type="match status" value="1"/>
</dbReference>
<evidence type="ECO:0000256" key="6">
    <source>
        <dbReference type="ARBA" id="ARBA00023136"/>
    </source>
</evidence>
<feature type="transmembrane region" description="Helical" evidence="7">
    <location>
        <begin position="343"/>
        <end position="362"/>
    </location>
</feature>
<dbReference type="RefSeq" id="WP_394822100.1">
    <property type="nucleotide sequence ID" value="NZ_CP089984.1"/>
</dbReference>
<evidence type="ECO:0000256" key="5">
    <source>
        <dbReference type="ARBA" id="ARBA00022989"/>
    </source>
</evidence>
<dbReference type="PROSITE" id="PS50850">
    <property type="entry name" value="MFS"/>
    <property type="match status" value="1"/>
</dbReference>
<name>A0ABZ2LRG6_9BACT</name>
<evidence type="ECO:0000256" key="1">
    <source>
        <dbReference type="ARBA" id="ARBA00004651"/>
    </source>
</evidence>
<evidence type="ECO:0000256" key="3">
    <source>
        <dbReference type="ARBA" id="ARBA00022475"/>
    </source>
</evidence>
<evidence type="ECO:0000256" key="2">
    <source>
        <dbReference type="ARBA" id="ARBA00022448"/>
    </source>
</evidence>
<feature type="transmembrane region" description="Helical" evidence="7">
    <location>
        <begin position="169"/>
        <end position="188"/>
    </location>
</feature>
<organism evidence="9 10">
    <name type="scientific">Pendulispora albinea</name>
    <dbReference type="NCBI Taxonomy" id="2741071"/>
    <lineage>
        <taxon>Bacteria</taxon>
        <taxon>Pseudomonadati</taxon>
        <taxon>Myxococcota</taxon>
        <taxon>Myxococcia</taxon>
        <taxon>Myxococcales</taxon>
        <taxon>Sorangiineae</taxon>
        <taxon>Pendulisporaceae</taxon>
        <taxon>Pendulispora</taxon>
    </lineage>
</organism>
<dbReference type="EMBL" id="CP089984">
    <property type="protein sequence ID" value="WXB12478.1"/>
    <property type="molecule type" value="Genomic_DNA"/>
</dbReference>
<feature type="transmembrane region" description="Helical" evidence="7">
    <location>
        <begin position="85"/>
        <end position="113"/>
    </location>
</feature>
<dbReference type="InterPro" id="IPR001958">
    <property type="entry name" value="Tet-R_TetA/multi-R_MdtG-like"/>
</dbReference>
<evidence type="ECO:0000313" key="9">
    <source>
        <dbReference type="EMBL" id="WXB12478.1"/>
    </source>
</evidence>
<feature type="transmembrane region" description="Helical" evidence="7">
    <location>
        <begin position="289"/>
        <end position="317"/>
    </location>
</feature>
<keyword evidence="6 7" id="KW-0472">Membrane</keyword>
<keyword evidence="4 7" id="KW-0812">Transmembrane</keyword>
<feature type="domain" description="Major facilitator superfamily (MFS) profile" evidence="8">
    <location>
        <begin position="16"/>
        <end position="395"/>
    </location>
</feature>
<evidence type="ECO:0000256" key="4">
    <source>
        <dbReference type="ARBA" id="ARBA00022692"/>
    </source>
</evidence>
<sequence length="401" mass="42937">MPFRRAWQETRGLSPAFWLVFVATLINRTGTMVLPFLVLYLTRALGMSGSRAAFVMATWGVVALVASPLMGRLSDRVGAMRLMKILMVLTGLFLLAYLAVSTFAGVVVVTTAASFANEGFRPLIPTVVAQVVPADRLKSAFAVSRLATNLGMAIAPVVGGLLADHDIVLLFWVDGGTSLLAALVLIAGTRKGWPAKKPSAPRAARGGDGPWLFADARLRLCFLATFPIAVVFLQHNSSFALFMVDKLKLTAVDYGIVSSINPVLIVLLEVPLATALAHWSYRRTLTLGAFLVAVGFGALAFVDGVFGAAAGLVIWTFGEMLTLPQLNAYVTEVAPEARRGEALGYYMMIWSLASSVGPWLGIQGLEYIGAARMWTAAMLFGLTALFATLRLREPDPVAVTV</sequence>
<dbReference type="InterPro" id="IPR020846">
    <property type="entry name" value="MFS_dom"/>
</dbReference>
<gene>
    <name evidence="9" type="ORF">LZC94_32095</name>
</gene>
<evidence type="ECO:0000313" key="10">
    <source>
        <dbReference type="Proteomes" id="UP001370348"/>
    </source>
</evidence>
<evidence type="ECO:0000259" key="8">
    <source>
        <dbReference type="PROSITE" id="PS50850"/>
    </source>
</evidence>